<evidence type="ECO:0000256" key="6">
    <source>
        <dbReference type="SAM" id="Phobius"/>
    </source>
</evidence>
<dbReference type="PANTHER" id="PTHR24002">
    <property type="entry name" value="SOLUTE CARRIER FAMILY 22 MEMBER 18"/>
    <property type="match status" value="1"/>
</dbReference>
<dbReference type="AlphaFoldDB" id="B8C6N3"/>
<dbReference type="GO" id="GO:0022857">
    <property type="term" value="F:transmembrane transporter activity"/>
    <property type="evidence" value="ECO:0007669"/>
    <property type="project" value="InterPro"/>
</dbReference>
<sequence>MPPHNKESIPEDRSDSGVCSQNGTSAVKDKAVPSNADEGCSSKMSMKREPTTRQSLISPPATLCVLVMIDMFSVSLVVPLLHTYYKSAGVHSANQREMLSSLFSTSQILGGLLIGALSDIGFLSRRHILLVSFLGSALSYALIIGGGIQRLICSRVIVGLVKQTMTVSSALLAQYTSNSDATNDRAVWMGRLGASTTVAWILGPSFGSVLYQRVGEFAPAGAACGLFLLNSVLAAVLLPTEEDAKEDAGAIKKDIKHSNASERGGKGRFYTNLKTCFSSSTLASVVTSLLLYGWVCRTTSYANMASFYEEKYGIEPYTRGYIKSYQQCLNFVVQSFLVRWLLSFFGGERKAACIASFALAAATLCEIHASFQLFTILVCPIVAVSIAMISVSLRSLLTQVTPKESLGSVLAALDVLQNAASVTVPFYRTFLFELVTRVGSEEDVNADMKGDPSPKLWLFSSFIHWVGFTVVLCWLLVLPKYTVRARDDDVDKKNR</sequence>
<reference evidence="7 8" key="2">
    <citation type="journal article" date="2008" name="Nature">
        <title>The Phaeodactylum genome reveals the evolutionary history of diatom genomes.</title>
        <authorList>
            <person name="Bowler C."/>
            <person name="Allen A.E."/>
            <person name="Badger J.H."/>
            <person name="Grimwood J."/>
            <person name="Jabbari K."/>
            <person name="Kuo A."/>
            <person name="Maheswari U."/>
            <person name="Martens C."/>
            <person name="Maumus F."/>
            <person name="Otillar R.P."/>
            <person name="Rayko E."/>
            <person name="Salamov A."/>
            <person name="Vandepoele K."/>
            <person name="Beszteri B."/>
            <person name="Gruber A."/>
            <person name="Heijde M."/>
            <person name="Katinka M."/>
            <person name="Mock T."/>
            <person name="Valentin K."/>
            <person name="Verret F."/>
            <person name="Berges J.A."/>
            <person name="Brownlee C."/>
            <person name="Cadoret J.P."/>
            <person name="Chiovitti A."/>
            <person name="Choi C.J."/>
            <person name="Coesel S."/>
            <person name="De Martino A."/>
            <person name="Detter J.C."/>
            <person name="Durkin C."/>
            <person name="Falciatore A."/>
            <person name="Fournet J."/>
            <person name="Haruta M."/>
            <person name="Huysman M.J."/>
            <person name="Jenkins B.D."/>
            <person name="Jiroutova K."/>
            <person name="Jorgensen R.E."/>
            <person name="Joubert Y."/>
            <person name="Kaplan A."/>
            <person name="Kroger N."/>
            <person name="Kroth P.G."/>
            <person name="La Roche J."/>
            <person name="Lindquist E."/>
            <person name="Lommer M."/>
            <person name="Martin-Jezequel V."/>
            <person name="Lopez P.J."/>
            <person name="Lucas S."/>
            <person name="Mangogna M."/>
            <person name="McGinnis K."/>
            <person name="Medlin L.K."/>
            <person name="Montsant A."/>
            <person name="Oudot-Le Secq M.P."/>
            <person name="Napoli C."/>
            <person name="Obornik M."/>
            <person name="Parker M.S."/>
            <person name="Petit J.L."/>
            <person name="Porcel B.M."/>
            <person name="Poulsen N."/>
            <person name="Robison M."/>
            <person name="Rychlewski L."/>
            <person name="Rynearson T.A."/>
            <person name="Schmutz J."/>
            <person name="Shapiro H."/>
            <person name="Siaut M."/>
            <person name="Stanley M."/>
            <person name="Sussman M.R."/>
            <person name="Taylor A.R."/>
            <person name="Vardi A."/>
            <person name="von Dassow P."/>
            <person name="Vyverman W."/>
            <person name="Willis A."/>
            <person name="Wyrwicz L.S."/>
            <person name="Rokhsar D.S."/>
            <person name="Weissenbach J."/>
            <person name="Armbrust E.V."/>
            <person name="Green B.R."/>
            <person name="Van de Peer Y."/>
            <person name="Grigoriev I.V."/>
        </authorList>
    </citation>
    <scope>NUCLEOTIDE SEQUENCE [LARGE SCALE GENOMIC DNA]</scope>
    <source>
        <strain evidence="7 8">CCMP1335</strain>
    </source>
</reference>
<dbReference type="InterPro" id="IPR001958">
    <property type="entry name" value="Tet-R_TetA/multi-R_MdtG-like"/>
</dbReference>
<dbReference type="KEGG" id="tps:THAPSDRAFT_7487"/>
<keyword evidence="4 6" id="KW-0472">Membrane</keyword>
<dbReference type="InParanoid" id="B8C6N3"/>
<dbReference type="RefSeq" id="XP_002291984.1">
    <property type="nucleotide sequence ID" value="XM_002291948.1"/>
</dbReference>
<dbReference type="GeneID" id="7450127"/>
<dbReference type="InterPro" id="IPR036259">
    <property type="entry name" value="MFS_trans_sf"/>
</dbReference>
<dbReference type="InterPro" id="IPR011701">
    <property type="entry name" value="MFS"/>
</dbReference>
<evidence type="ECO:0000313" key="8">
    <source>
        <dbReference type="Proteomes" id="UP000001449"/>
    </source>
</evidence>
<dbReference type="Proteomes" id="UP000001449">
    <property type="component" value="Chromosome 8"/>
</dbReference>
<dbReference type="PANTHER" id="PTHR24002:SF3">
    <property type="entry name" value="SOLUTE CARRIER FAMILY 22 MEMBER 18"/>
    <property type="match status" value="1"/>
</dbReference>
<keyword evidence="8" id="KW-1185">Reference proteome</keyword>
<evidence type="ECO:0000313" key="7">
    <source>
        <dbReference type="EMBL" id="EED90835.1"/>
    </source>
</evidence>
<dbReference type="HOGENOM" id="CLU_551554_0_0_1"/>
<dbReference type="Pfam" id="PF07690">
    <property type="entry name" value="MFS_1"/>
    <property type="match status" value="1"/>
</dbReference>
<gene>
    <name evidence="7" type="ORF">THAPSDRAFT_7487</name>
</gene>
<dbReference type="eggNOG" id="KOG2615">
    <property type="taxonomic scope" value="Eukaryota"/>
</dbReference>
<reference evidence="7 8" key="1">
    <citation type="journal article" date="2004" name="Science">
        <title>The genome of the diatom Thalassiosira pseudonana: ecology, evolution, and metabolism.</title>
        <authorList>
            <person name="Armbrust E.V."/>
            <person name="Berges J.A."/>
            <person name="Bowler C."/>
            <person name="Green B.R."/>
            <person name="Martinez D."/>
            <person name="Putnam N.H."/>
            <person name="Zhou S."/>
            <person name="Allen A.E."/>
            <person name="Apt K.E."/>
            <person name="Bechner M."/>
            <person name="Brzezinski M.A."/>
            <person name="Chaal B.K."/>
            <person name="Chiovitti A."/>
            <person name="Davis A.K."/>
            <person name="Demarest M.S."/>
            <person name="Detter J.C."/>
            <person name="Glavina T."/>
            <person name="Goodstein D."/>
            <person name="Hadi M.Z."/>
            <person name="Hellsten U."/>
            <person name="Hildebrand M."/>
            <person name="Jenkins B.D."/>
            <person name="Jurka J."/>
            <person name="Kapitonov V.V."/>
            <person name="Kroger N."/>
            <person name="Lau W.W."/>
            <person name="Lane T.W."/>
            <person name="Larimer F.W."/>
            <person name="Lippmeier J.C."/>
            <person name="Lucas S."/>
            <person name="Medina M."/>
            <person name="Montsant A."/>
            <person name="Obornik M."/>
            <person name="Parker M.S."/>
            <person name="Palenik B."/>
            <person name="Pazour G.J."/>
            <person name="Richardson P.M."/>
            <person name="Rynearson T.A."/>
            <person name="Saito M.A."/>
            <person name="Schwartz D.C."/>
            <person name="Thamatrakoln K."/>
            <person name="Valentin K."/>
            <person name="Vardi A."/>
            <person name="Wilkerson F.P."/>
            <person name="Rokhsar D.S."/>
        </authorList>
    </citation>
    <scope>NUCLEOTIDE SEQUENCE [LARGE SCALE GENOMIC DNA]</scope>
    <source>
        <strain evidence="7 8">CCMP1335</strain>
    </source>
</reference>
<evidence type="ECO:0000256" key="3">
    <source>
        <dbReference type="ARBA" id="ARBA00022989"/>
    </source>
</evidence>
<evidence type="ECO:0000256" key="1">
    <source>
        <dbReference type="ARBA" id="ARBA00004141"/>
    </source>
</evidence>
<keyword evidence="2 6" id="KW-0812">Transmembrane</keyword>
<name>B8C6N3_THAPS</name>
<feature type="region of interest" description="Disordered" evidence="5">
    <location>
        <begin position="1"/>
        <end position="53"/>
    </location>
</feature>
<dbReference type="Gene3D" id="1.20.1250.20">
    <property type="entry name" value="MFS general substrate transporter like domains"/>
    <property type="match status" value="1"/>
</dbReference>
<protein>
    <recommendedName>
        <fullName evidence="9">Major facilitator superfamily (MFS) profile domain-containing protein</fullName>
    </recommendedName>
</protein>
<evidence type="ECO:0000256" key="2">
    <source>
        <dbReference type="ARBA" id="ARBA00022692"/>
    </source>
</evidence>
<feature type="transmembrane region" description="Helical" evidence="6">
    <location>
        <begin position="98"/>
        <end position="117"/>
    </location>
</feature>
<feature type="transmembrane region" description="Helical" evidence="6">
    <location>
        <begin position="56"/>
        <end position="78"/>
    </location>
</feature>
<dbReference type="EMBL" id="CM000644">
    <property type="protein sequence ID" value="EED90835.1"/>
    <property type="molecule type" value="Genomic_DNA"/>
</dbReference>
<evidence type="ECO:0008006" key="9">
    <source>
        <dbReference type="Google" id="ProtNLM"/>
    </source>
</evidence>
<dbReference type="OMA" id="LMAMAIM"/>
<feature type="transmembrane region" description="Helical" evidence="6">
    <location>
        <begin position="456"/>
        <end position="477"/>
    </location>
</feature>
<dbReference type="PRINTS" id="PR01035">
    <property type="entry name" value="TCRTETA"/>
</dbReference>
<comment type="subcellular location">
    <subcellularLocation>
        <location evidence="1">Membrane</location>
        <topology evidence="1">Multi-pass membrane protein</topology>
    </subcellularLocation>
</comment>
<keyword evidence="3 6" id="KW-1133">Transmembrane helix</keyword>
<feature type="transmembrane region" description="Helical" evidence="6">
    <location>
        <begin position="373"/>
        <end position="393"/>
    </location>
</feature>
<dbReference type="GO" id="GO:0016020">
    <property type="term" value="C:membrane"/>
    <property type="evidence" value="ECO:0007669"/>
    <property type="project" value="UniProtKB-SubCell"/>
</dbReference>
<proteinExistence type="predicted"/>
<evidence type="ECO:0000256" key="4">
    <source>
        <dbReference type="ARBA" id="ARBA00023136"/>
    </source>
</evidence>
<dbReference type="PaxDb" id="35128-Thaps7487"/>
<evidence type="ECO:0000256" key="5">
    <source>
        <dbReference type="SAM" id="MobiDB-lite"/>
    </source>
</evidence>
<feature type="transmembrane region" description="Helical" evidence="6">
    <location>
        <begin position="129"/>
        <end position="148"/>
    </location>
</feature>
<feature type="compositionally biased region" description="Basic and acidic residues" evidence="5">
    <location>
        <begin position="1"/>
        <end position="15"/>
    </location>
</feature>
<organism evidence="7 8">
    <name type="scientific">Thalassiosira pseudonana</name>
    <name type="common">Marine diatom</name>
    <name type="synonym">Cyclotella nana</name>
    <dbReference type="NCBI Taxonomy" id="35128"/>
    <lineage>
        <taxon>Eukaryota</taxon>
        <taxon>Sar</taxon>
        <taxon>Stramenopiles</taxon>
        <taxon>Ochrophyta</taxon>
        <taxon>Bacillariophyta</taxon>
        <taxon>Coscinodiscophyceae</taxon>
        <taxon>Thalassiosirophycidae</taxon>
        <taxon>Thalassiosirales</taxon>
        <taxon>Thalassiosiraceae</taxon>
        <taxon>Thalassiosira</taxon>
    </lineage>
</organism>
<accession>B8C6N3</accession>
<dbReference type="SUPFAM" id="SSF103473">
    <property type="entry name" value="MFS general substrate transporter"/>
    <property type="match status" value="1"/>
</dbReference>